<organism evidence="1 2">
    <name type="scientific">Phyllobacterium zundukense</name>
    <dbReference type="NCBI Taxonomy" id="1867719"/>
    <lineage>
        <taxon>Bacteria</taxon>
        <taxon>Pseudomonadati</taxon>
        <taxon>Pseudomonadota</taxon>
        <taxon>Alphaproteobacteria</taxon>
        <taxon>Hyphomicrobiales</taxon>
        <taxon>Phyllobacteriaceae</taxon>
        <taxon>Phyllobacterium</taxon>
    </lineage>
</organism>
<keyword evidence="2" id="KW-1185">Reference proteome</keyword>
<evidence type="ECO:0000313" key="1">
    <source>
        <dbReference type="EMBL" id="UXN59073.1"/>
    </source>
</evidence>
<accession>A0ACD4D053</accession>
<dbReference type="EMBL" id="CP104972">
    <property type="protein sequence ID" value="UXN59073.1"/>
    <property type="molecule type" value="Genomic_DNA"/>
</dbReference>
<geneLocation type="plasmid" evidence="1 2">
    <name>p_unnamed1</name>
</geneLocation>
<reference evidence="1" key="1">
    <citation type="submission" date="2022-09" db="EMBL/GenBank/DDBJ databases">
        <title>Interaction between co-microsymbionts with complementary sets of symbiotic genes in legume-rhizobium systems.</title>
        <authorList>
            <person name="Safronova V."/>
            <person name="Sazanova A."/>
            <person name="Afonin A."/>
            <person name="Chirak E."/>
        </authorList>
    </citation>
    <scope>NUCLEOTIDE SEQUENCE</scope>
    <source>
        <strain evidence="1">A18/3m</strain>
    </source>
</reference>
<evidence type="ECO:0000313" key="2">
    <source>
        <dbReference type="Proteomes" id="UP001061991"/>
    </source>
</evidence>
<name>A0ACD4D053_9HYPH</name>
<gene>
    <name evidence="1" type="ORF">N8E88_09355</name>
</gene>
<dbReference type="Proteomes" id="UP001061991">
    <property type="component" value="Plasmid p_unnamed1"/>
</dbReference>
<protein>
    <submittedName>
        <fullName evidence="1">SAM domain-containing protein</fullName>
    </submittedName>
</protein>
<sequence>MSDIASWLGKLGLDKYVEAFTLNEVDCDALRHLAKHPTSLHACRR</sequence>
<proteinExistence type="predicted"/>
<keyword evidence="1" id="KW-0614">Plasmid</keyword>